<accession>A0A914V555</accession>
<evidence type="ECO:0000313" key="3">
    <source>
        <dbReference type="WBParaSite" id="PSAMB.scaffold1552size30058.g13754.t1"/>
    </source>
</evidence>
<dbReference type="AlphaFoldDB" id="A0A914V555"/>
<dbReference type="WBParaSite" id="PSAMB.scaffold1552size30058.g13754.t1">
    <property type="protein sequence ID" value="PSAMB.scaffold1552size30058.g13754.t1"/>
    <property type="gene ID" value="PSAMB.scaffold1552size30058.g13754"/>
</dbReference>
<name>A0A914V555_9BILA</name>
<feature type="compositionally biased region" description="Basic and acidic residues" evidence="1">
    <location>
        <begin position="211"/>
        <end position="240"/>
    </location>
</feature>
<keyword evidence="2" id="KW-1185">Reference proteome</keyword>
<feature type="region of interest" description="Disordered" evidence="1">
    <location>
        <begin position="1"/>
        <end position="38"/>
    </location>
</feature>
<feature type="compositionally biased region" description="Basic and acidic residues" evidence="1">
    <location>
        <begin position="135"/>
        <end position="152"/>
    </location>
</feature>
<sequence length="277" mass="31396">MDDGRAAMSRVGCERAPLTVERAGNQSDSTNRPYVLSTPTRPFALDRQWTREVELNESEMDTPRPRCAFIARRRILASRVCPTHRRLAFGAGRSLTPTNTAVARRRRPAMRGTPVARRLVRRSIDGLPTDSMTLDGKRQLERRREVASRSPREPTPVVGAAATMARETKRPSQRDRFEPGGQQQQQQSKGAKQSVNWRRPLDCSWCGPKQAVRDHGRSKEPRAPSKERLECRHEMNHGTDSRALMAETIVVAQKSRTNRRQQRGRDADVSPPFTDDI</sequence>
<proteinExistence type="predicted"/>
<organism evidence="2 3">
    <name type="scientific">Plectus sambesii</name>
    <dbReference type="NCBI Taxonomy" id="2011161"/>
    <lineage>
        <taxon>Eukaryota</taxon>
        <taxon>Metazoa</taxon>
        <taxon>Ecdysozoa</taxon>
        <taxon>Nematoda</taxon>
        <taxon>Chromadorea</taxon>
        <taxon>Plectida</taxon>
        <taxon>Plectina</taxon>
        <taxon>Plectoidea</taxon>
        <taxon>Plectidae</taxon>
        <taxon>Plectus</taxon>
    </lineage>
</organism>
<protein>
    <submittedName>
        <fullName evidence="3">Uncharacterized protein</fullName>
    </submittedName>
</protein>
<feature type="compositionally biased region" description="Basic and acidic residues" evidence="1">
    <location>
        <begin position="166"/>
        <end position="178"/>
    </location>
</feature>
<dbReference type="Proteomes" id="UP000887566">
    <property type="component" value="Unplaced"/>
</dbReference>
<evidence type="ECO:0000256" key="1">
    <source>
        <dbReference type="SAM" id="MobiDB-lite"/>
    </source>
</evidence>
<feature type="compositionally biased region" description="Polar residues" evidence="1">
    <location>
        <begin position="24"/>
        <end position="38"/>
    </location>
</feature>
<feature type="compositionally biased region" description="Low complexity" evidence="1">
    <location>
        <begin position="180"/>
        <end position="194"/>
    </location>
</feature>
<feature type="region of interest" description="Disordered" evidence="1">
    <location>
        <begin position="120"/>
        <end position="277"/>
    </location>
</feature>
<evidence type="ECO:0000313" key="2">
    <source>
        <dbReference type="Proteomes" id="UP000887566"/>
    </source>
</evidence>
<reference evidence="3" key="1">
    <citation type="submission" date="2022-11" db="UniProtKB">
        <authorList>
            <consortium name="WormBaseParasite"/>
        </authorList>
    </citation>
    <scope>IDENTIFICATION</scope>
</reference>